<feature type="region of interest" description="Disordered" evidence="1">
    <location>
        <begin position="83"/>
        <end position="126"/>
    </location>
</feature>
<feature type="compositionally biased region" description="Basic and acidic residues" evidence="1">
    <location>
        <begin position="83"/>
        <end position="93"/>
    </location>
</feature>
<keyword evidence="3" id="KW-1185">Reference proteome</keyword>
<sequence length="126" mass="13488">MQAGTQPCPACACASPEGDAAHRINAALRDDDLDRAIDLGLLDDIACSTCAPACREALAHARDDRRRALAARERHRDRALRLARLQRERDAKRAPVQAPTGAPALPPAAAAALERAKARAAQRKPE</sequence>
<organism evidence="2 3">
    <name type="scientific">Noviluteimonas lactosilytica</name>
    <dbReference type="NCBI Taxonomy" id="2888523"/>
    <lineage>
        <taxon>Bacteria</taxon>
        <taxon>Pseudomonadati</taxon>
        <taxon>Pseudomonadota</taxon>
        <taxon>Gammaproteobacteria</taxon>
        <taxon>Lysobacterales</taxon>
        <taxon>Lysobacteraceae</taxon>
        <taxon>Noviluteimonas</taxon>
    </lineage>
</organism>
<proteinExistence type="predicted"/>
<gene>
    <name evidence="2" type="ORF">LK996_11245</name>
</gene>
<comment type="caution">
    <text evidence="2">The sequence shown here is derived from an EMBL/GenBank/DDBJ whole genome shotgun (WGS) entry which is preliminary data.</text>
</comment>
<reference evidence="2" key="1">
    <citation type="submission" date="2021-10" db="EMBL/GenBank/DDBJ databases">
        <authorList>
            <person name="Lyu M."/>
            <person name="Wang X."/>
            <person name="Meng X."/>
            <person name="Xu K."/>
        </authorList>
    </citation>
    <scope>NUCLEOTIDE SEQUENCE</scope>
    <source>
        <strain evidence="2">A6</strain>
    </source>
</reference>
<evidence type="ECO:0000313" key="2">
    <source>
        <dbReference type="EMBL" id="MCC8363644.1"/>
    </source>
</evidence>
<protein>
    <recommendedName>
        <fullName evidence="4">Ferredoxin</fullName>
    </recommendedName>
</protein>
<name>A0ABS8JJ74_9GAMM</name>
<evidence type="ECO:0000256" key="1">
    <source>
        <dbReference type="SAM" id="MobiDB-lite"/>
    </source>
</evidence>
<dbReference type="EMBL" id="JAJGAK010000002">
    <property type="protein sequence ID" value="MCC8363644.1"/>
    <property type="molecule type" value="Genomic_DNA"/>
</dbReference>
<dbReference type="RefSeq" id="WP_230527281.1">
    <property type="nucleotide sequence ID" value="NZ_JAJGAK010000002.1"/>
</dbReference>
<feature type="compositionally biased region" description="Low complexity" evidence="1">
    <location>
        <begin position="97"/>
        <end position="113"/>
    </location>
</feature>
<dbReference type="Proteomes" id="UP001165293">
    <property type="component" value="Unassembled WGS sequence"/>
</dbReference>
<accession>A0ABS8JJ74</accession>
<evidence type="ECO:0000313" key="3">
    <source>
        <dbReference type="Proteomes" id="UP001165293"/>
    </source>
</evidence>
<evidence type="ECO:0008006" key="4">
    <source>
        <dbReference type="Google" id="ProtNLM"/>
    </source>
</evidence>